<dbReference type="EMBL" id="JAGMUV010000002">
    <property type="protein sequence ID" value="KAH7171079.1"/>
    <property type="molecule type" value="Genomic_DNA"/>
</dbReference>
<keyword evidence="4" id="KW-1185">Reference proteome</keyword>
<dbReference type="OrthoDB" id="2342176at2759"/>
<accession>A0A9P9JHA9</accession>
<feature type="signal peptide" evidence="2">
    <location>
        <begin position="1"/>
        <end position="30"/>
    </location>
</feature>
<feature type="region of interest" description="Disordered" evidence="1">
    <location>
        <begin position="95"/>
        <end position="117"/>
    </location>
</feature>
<evidence type="ECO:0000256" key="1">
    <source>
        <dbReference type="SAM" id="MobiDB-lite"/>
    </source>
</evidence>
<keyword evidence="2" id="KW-0732">Signal</keyword>
<sequence length="145" mass="15513">MHLGNDFQPSMSMIVTTIFMLAALVSQAMAISDPSRTLTFPHHGPLARRAEEAGSACDSEGQWNCMTDSWQRCASGEWSEEIQCAEGTRCTPSGHTDNFTIEHDGSASETGTSSSSVGPWASINGRAALAIYGLWALLTVVQGIF</sequence>
<feature type="chain" id="PRO_5040294439" description="Extracellular membrane protein CFEM domain-containing protein" evidence="2">
    <location>
        <begin position="31"/>
        <end position="145"/>
    </location>
</feature>
<name>A0A9P9JHA9_9HYPO</name>
<comment type="caution">
    <text evidence="3">The sequence shown here is derived from an EMBL/GenBank/DDBJ whole genome shotgun (WGS) entry which is preliminary data.</text>
</comment>
<evidence type="ECO:0008006" key="5">
    <source>
        <dbReference type="Google" id="ProtNLM"/>
    </source>
</evidence>
<gene>
    <name evidence="3" type="ORF">EDB81DRAFT_777586</name>
</gene>
<reference evidence="3" key="1">
    <citation type="journal article" date="2021" name="Nat. Commun.">
        <title>Genetic determinants of endophytism in the Arabidopsis root mycobiome.</title>
        <authorList>
            <person name="Mesny F."/>
            <person name="Miyauchi S."/>
            <person name="Thiergart T."/>
            <person name="Pickel B."/>
            <person name="Atanasova L."/>
            <person name="Karlsson M."/>
            <person name="Huettel B."/>
            <person name="Barry K.W."/>
            <person name="Haridas S."/>
            <person name="Chen C."/>
            <person name="Bauer D."/>
            <person name="Andreopoulos W."/>
            <person name="Pangilinan J."/>
            <person name="LaButti K."/>
            <person name="Riley R."/>
            <person name="Lipzen A."/>
            <person name="Clum A."/>
            <person name="Drula E."/>
            <person name="Henrissat B."/>
            <person name="Kohler A."/>
            <person name="Grigoriev I.V."/>
            <person name="Martin F.M."/>
            <person name="Hacquard S."/>
        </authorList>
    </citation>
    <scope>NUCLEOTIDE SEQUENCE</scope>
    <source>
        <strain evidence="3">MPI-CAGE-AT-0147</strain>
    </source>
</reference>
<feature type="compositionally biased region" description="Low complexity" evidence="1">
    <location>
        <begin position="107"/>
        <end position="116"/>
    </location>
</feature>
<organism evidence="3 4">
    <name type="scientific">Dactylonectria macrodidyma</name>
    <dbReference type="NCBI Taxonomy" id="307937"/>
    <lineage>
        <taxon>Eukaryota</taxon>
        <taxon>Fungi</taxon>
        <taxon>Dikarya</taxon>
        <taxon>Ascomycota</taxon>
        <taxon>Pezizomycotina</taxon>
        <taxon>Sordariomycetes</taxon>
        <taxon>Hypocreomycetidae</taxon>
        <taxon>Hypocreales</taxon>
        <taxon>Nectriaceae</taxon>
        <taxon>Dactylonectria</taxon>
    </lineage>
</organism>
<proteinExistence type="predicted"/>
<protein>
    <recommendedName>
        <fullName evidence="5">Extracellular membrane protein CFEM domain-containing protein</fullName>
    </recommendedName>
</protein>
<evidence type="ECO:0000256" key="2">
    <source>
        <dbReference type="SAM" id="SignalP"/>
    </source>
</evidence>
<evidence type="ECO:0000313" key="3">
    <source>
        <dbReference type="EMBL" id="KAH7171079.1"/>
    </source>
</evidence>
<dbReference type="Proteomes" id="UP000738349">
    <property type="component" value="Unassembled WGS sequence"/>
</dbReference>
<evidence type="ECO:0000313" key="4">
    <source>
        <dbReference type="Proteomes" id="UP000738349"/>
    </source>
</evidence>
<dbReference type="AlphaFoldDB" id="A0A9P9JHA9"/>